<keyword evidence="4" id="KW-1185">Reference proteome</keyword>
<dbReference type="InterPro" id="IPR032675">
    <property type="entry name" value="LRR_dom_sf"/>
</dbReference>
<dbReference type="Pfam" id="PF23247">
    <property type="entry name" value="LRR_RPS2"/>
    <property type="match status" value="2"/>
</dbReference>
<dbReference type="AlphaFoldDB" id="A0AAD5GTG7"/>
<dbReference type="Gene3D" id="3.80.10.10">
    <property type="entry name" value="Ribonuclease Inhibitor"/>
    <property type="match status" value="2"/>
</dbReference>
<accession>A0AAD5GTG7</accession>
<dbReference type="EMBL" id="JAMZMK010002379">
    <property type="protein sequence ID" value="KAI7754857.1"/>
    <property type="molecule type" value="Genomic_DNA"/>
</dbReference>
<dbReference type="InterPro" id="IPR057135">
    <property type="entry name" value="At4g27190-like_LRR"/>
</dbReference>
<dbReference type="PANTHER" id="PTHR33463:SF222">
    <property type="entry name" value="NB-ARC-RELATED"/>
    <property type="match status" value="1"/>
</dbReference>
<feature type="domain" description="Disease resistance protein At4g27190-like leucine-rich repeats" evidence="2">
    <location>
        <begin position="132"/>
        <end position="226"/>
    </location>
</feature>
<evidence type="ECO:0000313" key="3">
    <source>
        <dbReference type="EMBL" id="KAI7754857.1"/>
    </source>
</evidence>
<feature type="domain" description="Disease resistance protein At4g27190-like leucine-rich repeats" evidence="2">
    <location>
        <begin position="271"/>
        <end position="412"/>
    </location>
</feature>
<comment type="caution">
    <text evidence="3">The sequence shown here is derived from an EMBL/GenBank/DDBJ whole genome shotgun (WGS) entry which is preliminary data.</text>
</comment>
<gene>
    <name evidence="3" type="ORF">M8C21_022120</name>
</gene>
<keyword evidence="1" id="KW-0611">Plant defense</keyword>
<evidence type="ECO:0000259" key="2">
    <source>
        <dbReference type="Pfam" id="PF23247"/>
    </source>
</evidence>
<dbReference type="InterPro" id="IPR050905">
    <property type="entry name" value="Plant_NBS-LRR"/>
</dbReference>
<name>A0AAD5GTG7_AMBAR</name>
<organism evidence="3 4">
    <name type="scientific">Ambrosia artemisiifolia</name>
    <name type="common">Common ragweed</name>
    <dbReference type="NCBI Taxonomy" id="4212"/>
    <lineage>
        <taxon>Eukaryota</taxon>
        <taxon>Viridiplantae</taxon>
        <taxon>Streptophyta</taxon>
        <taxon>Embryophyta</taxon>
        <taxon>Tracheophyta</taxon>
        <taxon>Spermatophyta</taxon>
        <taxon>Magnoliopsida</taxon>
        <taxon>eudicotyledons</taxon>
        <taxon>Gunneridae</taxon>
        <taxon>Pentapetalae</taxon>
        <taxon>asterids</taxon>
        <taxon>campanulids</taxon>
        <taxon>Asterales</taxon>
        <taxon>Asteraceae</taxon>
        <taxon>Asteroideae</taxon>
        <taxon>Heliantheae alliance</taxon>
        <taxon>Heliantheae</taxon>
        <taxon>Ambrosia</taxon>
    </lineage>
</organism>
<protein>
    <recommendedName>
        <fullName evidence="2">Disease resistance protein At4g27190-like leucine-rich repeats domain-containing protein</fullName>
    </recommendedName>
</protein>
<proteinExistence type="predicted"/>
<evidence type="ECO:0000256" key="1">
    <source>
        <dbReference type="ARBA" id="ARBA00022821"/>
    </source>
</evidence>
<reference evidence="3" key="1">
    <citation type="submission" date="2022-06" db="EMBL/GenBank/DDBJ databases">
        <title>Uncovering the hologenomic basis of an extraordinary plant invasion.</title>
        <authorList>
            <person name="Bieker V.C."/>
            <person name="Martin M.D."/>
            <person name="Gilbert T."/>
            <person name="Hodgins K."/>
            <person name="Battlay P."/>
            <person name="Petersen B."/>
            <person name="Wilson J."/>
        </authorList>
    </citation>
    <scope>NUCLEOTIDE SEQUENCE</scope>
    <source>
        <strain evidence="3">AA19_3_7</strain>
        <tissue evidence="3">Leaf</tissue>
    </source>
</reference>
<dbReference type="SUPFAM" id="SSF52047">
    <property type="entry name" value="RNI-like"/>
    <property type="match status" value="1"/>
</dbReference>
<evidence type="ECO:0000313" key="4">
    <source>
        <dbReference type="Proteomes" id="UP001206925"/>
    </source>
</evidence>
<dbReference type="Proteomes" id="UP001206925">
    <property type="component" value="Unassembled WGS sequence"/>
</dbReference>
<sequence length="431" mass="50181">MIGMLKKLKLLDLTGCFDLRIDDGVFKNLDSLEELYMRAYEYGRIMFTDANCDELEILSRELFALELEFFKNKARPKKMSFEKLESFRISIGCPFEELKGDKKYSFKNTIKFVGNCNELLEISELFEKTEKLDLHVNDMKHLENIVSMHHSFSNLKVLYVSGCKELTYLFTVAMVNSLKNLERLEVSYCHVMRTLVDEDCTVGVIRFRKLNFMYLGDLQNMVSLCRTVIELPELVELSLFRLLNFTSISLDSSNPGGIQSLLNKEVVIPKLEKLNIWDMEKLKQIWPCRIPNVEKNNVSMLRKIVVERCDCLMSIFPNNPLPMLNNLEELTVVWCGSIEVLFNIDFETISEMDGYISRLRSIKVKYLNNLKEIWRMRGVNNSNILINGFQGVQSITICYCKRFKDIFTPVTANFDLSAVINYDTKEVFRVI</sequence>
<dbReference type="PANTHER" id="PTHR33463">
    <property type="entry name" value="NB-ARC DOMAIN-CONTAINING PROTEIN-RELATED"/>
    <property type="match status" value="1"/>
</dbReference>